<feature type="transmembrane region" description="Helical" evidence="1">
    <location>
        <begin position="12"/>
        <end position="34"/>
    </location>
</feature>
<dbReference type="Proteomes" id="UP000650466">
    <property type="component" value="Unassembled WGS sequence"/>
</dbReference>
<dbReference type="EMBL" id="JACVVD010000001">
    <property type="protein sequence ID" value="MBD0379260.1"/>
    <property type="molecule type" value="Genomic_DNA"/>
</dbReference>
<protein>
    <submittedName>
        <fullName evidence="2">DUF1453 family protein</fullName>
    </submittedName>
</protein>
<organism evidence="2 3">
    <name type="scientific">Paenibacillus sedimenti</name>
    <dbReference type="NCBI Taxonomy" id="2770274"/>
    <lineage>
        <taxon>Bacteria</taxon>
        <taxon>Bacillati</taxon>
        <taxon>Bacillota</taxon>
        <taxon>Bacilli</taxon>
        <taxon>Bacillales</taxon>
        <taxon>Paenibacillaceae</taxon>
        <taxon>Paenibacillus</taxon>
    </lineage>
</organism>
<gene>
    <name evidence="2" type="ORF">ICC18_03865</name>
</gene>
<keyword evidence="1" id="KW-0812">Transmembrane</keyword>
<dbReference type="AlphaFoldDB" id="A0A926KKD8"/>
<evidence type="ECO:0000256" key="1">
    <source>
        <dbReference type="SAM" id="Phobius"/>
    </source>
</evidence>
<keyword evidence="1" id="KW-0472">Membrane</keyword>
<proteinExistence type="predicted"/>
<accession>A0A926KKD8</accession>
<evidence type="ECO:0000313" key="3">
    <source>
        <dbReference type="Proteomes" id="UP000650466"/>
    </source>
</evidence>
<evidence type="ECO:0000313" key="2">
    <source>
        <dbReference type="EMBL" id="MBD0379260.1"/>
    </source>
</evidence>
<sequence length="47" mass="5485">MGQCYNGLYVEAFVSIYQTGAIFFILAYGMLLPWRVAMYAQYRKLSH</sequence>
<keyword evidence="3" id="KW-1185">Reference proteome</keyword>
<name>A0A926KKD8_9BACL</name>
<comment type="caution">
    <text evidence="2">The sequence shown here is derived from an EMBL/GenBank/DDBJ whole genome shotgun (WGS) entry which is preliminary data.</text>
</comment>
<keyword evidence="1" id="KW-1133">Transmembrane helix</keyword>
<reference evidence="2" key="1">
    <citation type="submission" date="2020-09" db="EMBL/GenBank/DDBJ databases">
        <title>Draft Genome Sequence of Paenibacillus sp. WST5.</title>
        <authorList>
            <person name="Bao Z."/>
        </authorList>
    </citation>
    <scope>NUCLEOTIDE SEQUENCE</scope>
    <source>
        <strain evidence="2">WST5</strain>
    </source>
</reference>